<evidence type="ECO:0000313" key="4">
    <source>
        <dbReference type="Proteomes" id="UP000683360"/>
    </source>
</evidence>
<accession>A0A8S3TP28</accession>
<evidence type="ECO:0000256" key="2">
    <source>
        <dbReference type="SAM" id="MobiDB-lite"/>
    </source>
</evidence>
<keyword evidence="4" id="KW-1185">Reference proteome</keyword>
<organism evidence="3 4">
    <name type="scientific">Mytilus edulis</name>
    <name type="common">Blue mussel</name>
    <dbReference type="NCBI Taxonomy" id="6550"/>
    <lineage>
        <taxon>Eukaryota</taxon>
        <taxon>Metazoa</taxon>
        <taxon>Spiralia</taxon>
        <taxon>Lophotrochozoa</taxon>
        <taxon>Mollusca</taxon>
        <taxon>Bivalvia</taxon>
        <taxon>Autobranchia</taxon>
        <taxon>Pteriomorphia</taxon>
        <taxon>Mytilida</taxon>
        <taxon>Mytiloidea</taxon>
        <taxon>Mytilidae</taxon>
        <taxon>Mytilinae</taxon>
        <taxon>Mytilus</taxon>
    </lineage>
</organism>
<name>A0A8S3TP28_MYTED</name>
<feature type="region of interest" description="Disordered" evidence="2">
    <location>
        <begin position="56"/>
        <end position="99"/>
    </location>
</feature>
<dbReference type="Proteomes" id="UP000683360">
    <property type="component" value="Unassembled WGS sequence"/>
</dbReference>
<comment type="caution">
    <text evidence="3">The sequence shown here is derived from an EMBL/GenBank/DDBJ whole genome shotgun (WGS) entry which is preliminary data.</text>
</comment>
<sequence>MIWSKLVETNPELIDTFEDPLSQENAFDFVQKVMAATPLAPVDININSRKTVIATQATLEHHPTPRKRSLSHSDDDDVAKTSKCKKSRNDSDIVHHPPFSNDNEQLVNMICKLANSLDTMSDRLERRISDIEGNIERKLTAKFNTVITDRVQKEVKQVRDEISELKDKYEQIDKTFNEIASKKQSTTAEKSVERKFDIVVKNLPINPRENSHDTALKLNLETMVKDVLKLQNVNITSVSRKASYIEGKPGVVLVSLGDFESKQKIMKAKKLLKDKMKYRDVYIENFFNKREENARC</sequence>
<dbReference type="AlphaFoldDB" id="A0A8S3TP28"/>
<keyword evidence="1" id="KW-0175">Coiled coil</keyword>
<evidence type="ECO:0000256" key="1">
    <source>
        <dbReference type="SAM" id="Coils"/>
    </source>
</evidence>
<dbReference type="EMBL" id="CAJPWZ010002205">
    <property type="protein sequence ID" value="CAG2233342.1"/>
    <property type="molecule type" value="Genomic_DNA"/>
</dbReference>
<reference evidence="3" key="1">
    <citation type="submission" date="2021-03" db="EMBL/GenBank/DDBJ databases">
        <authorList>
            <person name="Bekaert M."/>
        </authorList>
    </citation>
    <scope>NUCLEOTIDE SEQUENCE</scope>
</reference>
<gene>
    <name evidence="3" type="ORF">MEDL_45995</name>
</gene>
<dbReference type="OrthoDB" id="8052050at2759"/>
<evidence type="ECO:0000313" key="3">
    <source>
        <dbReference type="EMBL" id="CAG2233342.1"/>
    </source>
</evidence>
<protein>
    <submittedName>
        <fullName evidence="3">Uncharacterized protein</fullName>
    </submittedName>
</protein>
<proteinExistence type="predicted"/>
<feature type="coiled-coil region" evidence="1">
    <location>
        <begin position="148"/>
        <end position="175"/>
    </location>
</feature>